<evidence type="ECO:0000256" key="2">
    <source>
        <dbReference type="SAM" id="SignalP"/>
    </source>
</evidence>
<sequence length="220" mass="23508">MTKLTLLIVIVVATTLASGCATVTKGTTQPVTLHTDPDGATCDVTRELKNVASLSATPGQVIVDKAWGSIDVSCRKSGHQPTEVRVDSEVQGWTFGNILIGGIIGFALDAASGAMRQYPQFIMLTLVPEEFASAEDRDRYLSERLSRFEEEAAKATQLLDKNCSADACAAERMALQETKERRVALLRERVDKARIRAPAAAGIPSAKPSDAPPAAKLPEG</sequence>
<dbReference type="Proteomes" id="UP000886602">
    <property type="component" value="Unassembled WGS sequence"/>
</dbReference>
<comment type="caution">
    <text evidence="3">The sequence shown here is derived from an EMBL/GenBank/DDBJ whole genome shotgun (WGS) entry which is preliminary data.</text>
</comment>
<feature type="region of interest" description="Disordered" evidence="1">
    <location>
        <begin position="197"/>
        <end position="220"/>
    </location>
</feature>
<accession>A0A9D7I7V1</accession>
<evidence type="ECO:0000313" key="3">
    <source>
        <dbReference type="EMBL" id="MBK7422463.1"/>
    </source>
</evidence>
<keyword evidence="2" id="KW-0732">Signal</keyword>
<protein>
    <recommendedName>
        <fullName evidence="5">Lipoprotein</fullName>
    </recommendedName>
</protein>
<organism evidence="3 4">
    <name type="scientific">Candidatus Propionivibrio dominans</name>
    <dbReference type="NCBI Taxonomy" id="2954373"/>
    <lineage>
        <taxon>Bacteria</taxon>
        <taxon>Pseudomonadati</taxon>
        <taxon>Pseudomonadota</taxon>
        <taxon>Betaproteobacteria</taxon>
        <taxon>Rhodocyclales</taxon>
        <taxon>Rhodocyclaceae</taxon>
        <taxon>Propionivibrio</taxon>
    </lineage>
</organism>
<dbReference type="PROSITE" id="PS51257">
    <property type="entry name" value="PROKAR_LIPOPROTEIN"/>
    <property type="match status" value="1"/>
</dbReference>
<evidence type="ECO:0000313" key="4">
    <source>
        <dbReference type="Proteomes" id="UP000886602"/>
    </source>
</evidence>
<dbReference type="EMBL" id="JADJNC010000006">
    <property type="protein sequence ID" value="MBK7422463.1"/>
    <property type="molecule type" value="Genomic_DNA"/>
</dbReference>
<evidence type="ECO:0000256" key="1">
    <source>
        <dbReference type="SAM" id="MobiDB-lite"/>
    </source>
</evidence>
<reference evidence="3" key="1">
    <citation type="submission" date="2020-10" db="EMBL/GenBank/DDBJ databases">
        <title>Connecting structure to function with the recovery of over 1000 high-quality activated sludge metagenome-assembled genomes encoding full-length rRNA genes using long-read sequencing.</title>
        <authorList>
            <person name="Singleton C.M."/>
            <person name="Petriglieri F."/>
            <person name="Kristensen J.M."/>
            <person name="Kirkegaard R.H."/>
            <person name="Michaelsen T.Y."/>
            <person name="Andersen M.H."/>
            <person name="Karst S.M."/>
            <person name="Dueholm M.S."/>
            <person name="Nielsen P.H."/>
            <person name="Albertsen M."/>
        </authorList>
    </citation>
    <scope>NUCLEOTIDE SEQUENCE</scope>
    <source>
        <strain evidence="3">EsbW_18-Q3-R4-48_MAXAC.044</strain>
    </source>
</reference>
<feature type="signal peptide" evidence="2">
    <location>
        <begin position="1"/>
        <end position="21"/>
    </location>
</feature>
<name>A0A9D7I7V1_9RHOO</name>
<feature type="chain" id="PRO_5039435714" description="Lipoprotein" evidence="2">
    <location>
        <begin position="22"/>
        <end position="220"/>
    </location>
</feature>
<dbReference type="AlphaFoldDB" id="A0A9D7I7V1"/>
<proteinExistence type="predicted"/>
<gene>
    <name evidence="3" type="ORF">IPJ48_04835</name>
</gene>
<evidence type="ECO:0008006" key="5">
    <source>
        <dbReference type="Google" id="ProtNLM"/>
    </source>
</evidence>